<gene>
    <name evidence="1" type="ORF">FJQ98_12125</name>
</gene>
<protein>
    <submittedName>
        <fullName evidence="1">DUF1177 domain-containing protein</fullName>
    </submittedName>
</protein>
<organism evidence="1 2">
    <name type="scientific">Lysinibacillus agricola</name>
    <dbReference type="NCBI Taxonomy" id="2590012"/>
    <lineage>
        <taxon>Bacteria</taxon>
        <taxon>Bacillati</taxon>
        <taxon>Bacillota</taxon>
        <taxon>Bacilli</taxon>
        <taxon>Bacillales</taxon>
        <taxon>Bacillaceae</taxon>
        <taxon>Lysinibacillus</taxon>
    </lineage>
</organism>
<sequence length="314" mass="33884">MALKQTLTILDVLDHPKVNGEKVIQLFERYDGVEAFYQTVQGEQGATDFVKIVIPGTEGKLNHGHAPSLGIIGQLGGIGARPERSGFVSDGDGAVAPIAVALKLAEMKDRGDVLAGDVYITTHICPSAPTEPYESVEFMSSPVDVFTMNQYEVLEEMDAIISIDTTKGNKVMNHRGIAISPTVKRGYVLKFADDLIRIKEMTTGELPVTIAVTTLDMTPYGNHVYHINSILQSAVATSAPVVGLAITTKSVVPSSGTGANHEIDIAQAARFSIEVAKEFGRGTAKFYNENEFKRLNKLYGSMTHLQTLGVTTNE</sequence>
<evidence type="ECO:0000313" key="1">
    <source>
        <dbReference type="EMBL" id="QQP14680.1"/>
    </source>
</evidence>
<accession>A0ABX7AY75</accession>
<reference evidence="1 2" key="1">
    <citation type="submission" date="2020-01" db="EMBL/GenBank/DDBJ databases">
        <authorList>
            <person name="Liu G."/>
            <person name="Liu B."/>
        </authorList>
    </citation>
    <scope>NUCLEOTIDE SEQUENCE [LARGE SCALE GENOMIC DNA]</scope>
    <source>
        <strain evidence="1 2">FJAT-51161</strain>
    </source>
</reference>
<evidence type="ECO:0000313" key="2">
    <source>
        <dbReference type="Proteomes" id="UP000596049"/>
    </source>
</evidence>
<dbReference type="Pfam" id="PF06675">
    <property type="entry name" value="DUF1177"/>
    <property type="match status" value="1"/>
</dbReference>
<dbReference type="InterPro" id="IPR009561">
    <property type="entry name" value="DUF1177"/>
</dbReference>
<proteinExistence type="predicted"/>
<dbReference type="Proteomes" id="UP000596049">
    <property type="component" value="Chromosome"/>
</dbReference>
<dbReference type="EMBL" id="CP067341">
    <property type="protein sequence ID" value="QQP14680.1"/>
    <property type="molecule type" value="Genomic_DNA"/>
</dbReference>
<name>A0ABX7AY75_9BACI</name>
<dbReference type="RefSeq" id="WP_201406707.1">
    <property type="nucleotide sequence ID" value="NZ_CP067341.1"/>
</dbReference>
<keyword evidence="2" id="KW-1185">Reference proteome</keyword>